<feature type="non-terminal residue" evidence="2">
    <location>
        <position position="68"/>
    </location>
</feature>
<dbReference type="Gene3D" id="1.20.1250.20">
    <property type="entry name" value="MFS general substrate transporter like domains"/>
    <property type="match status" value="1"/>
</dbReference>
<organism evidence="2 3">
    <name type="scientific">Nocardioides oceani</name>
    <dbReference type="NCBI Taxonomy" id="3058369"/>
    <lineage>
        <taxon>Bacteria</taxon>
        <taxon>Bacillati</taxon>
        <taxon>Actinomycetota</taxon>
        <taxon>Actinomycetes</taxon>
        <taxon>Propionibacteriales</taxon>
        <taxon>Nocardioidaceae</taxon>
        <taxon>Nocardioides</taxon>
    </lineage>
</organism>
<protein>
    <submittedName>
        <fullName evidence="2">MFS transporter</fullName>
    </submittedName>
</protein>
<keyword evidence="1" id="KW-0812">Transmembrane</keyword>
<keyword evidence="1" id="KW-0472">Membrane</keyword>
<dbReference type="Proteomes" id="UP001168620">
    <property type="component" value="Unassembled WGS sequence"/>
</dbReference>
<keyword evidence="3" id="KW-1185">Reference proteome</keyword>
<dbReference type="InterPro" id="IPR036259">
    <property type="entry name" value="MFS_trans_sf"/>
</dbReference>
<dbReference type="SUPFAM" id="SSF103473">
    <property type="entry name" value="MFS general substrate transporter"/>
    <property type="match status" value="1"/>
</dbReference>
<evidence type="ECO:0000256" key="1">
    <source>
        <dbReference type="SAM" id="Phobius"/>
    </source>
</evidence>
<sequence length="68" mass="6900">VLGGGYLVAYVLMDAPWQLLIVSCILSAGVGIGYAAMPTHNLDAVPPREAGAAVGLNSLMRSLGTTVS</sequence>
<reference evidence="2" key="1">
    <citation type="submission" date="2023-06" db="EMBL/GenBank/DDBJ databases">
        <title>Draft genome sequence of Nocardioides sp. SOB77.</title>
        <authorList>
            <person name="Zhang G."/>
        </authorList>
    </citation>
    <scope>NUCLEOTIDE SEQUENCE</scope>
    <source>
        <strain evidence="2">SOB77</strain>
    </source>
</reference>
<dbReference type="EMBL" id="JAUHJQ010000348">
    <property type="protein sequence ID" value="MDN4176098.1"/>
    <property type="molecule type" value="Genomic_DNA"/>
</dbReference>
<gene>
    <name evidence="2" type="ORF">QWY28_24340</name>
</gene>
<comment type="caution">
    <text evidence="2">The sequence shown here is derived from an EMBL/GenBank/DDBJ whole genome shotgun (WGS) entry which is preliminary data.</text>
</comment>
<evidence type="ECO:0000313" key="3">
    <source>
        <dbReference type="Proteomes" id="UP001168620"/>
    </source>
</evidence>
<accession>A0ABT8FN62</accession>
<name>A0ABT8FN62_9ACTN</name>
<keyword evidence="1" id="KW-1133">Transmembrane helix</keyword>
<feature type="non-terminal residue" evidence="2">
    <location>
        <position position="1"/>
    </location>
</feature>
<evidence type="ECO:0000313" key="2">
    <source>
        <dbReference type="EMBL" id="MDN4176098.1"/>
    </source>
</evidence>
<proteinExistence type="predicted"/>
<feature type="transmembrane region" description="Helical" evidence="1">
    <location>
        <begin position="17"/>
        <end position="37"/>
    </location>
</feature>